<evidence type="ECO:0000259" key="7">
    <source>
        <dbReference type="Pfam" id="PF02749"/>
    </source>
</evidence>
<dbReference type="AlphaFoldDB" id="Q13BW3"/>
<dbReference type="InterPro" id="IPR013785">
    <property type="entry name" value="Aldolase_TIM"/>
</dbReference>
<sequence length="291" mass="30342">MPILKDVRMPAATTTELERLLDDDVPHGDLTTEALGIGGQAGVMEFTARDPMVLALVDDAAAILGLCGCEVERMAMSGSRLAPGAPILTARGGAAGLLRGWKVAQTLVEIWSGVATATREIVDAARAVSPHIAVACTRKNTPGTKRFAVAAVKSGGAVMHRLGLSETILVFGEHRGFLDEPLAATVERLRRAAPEKKLVTEVSSIEAALAAAEAGFDVVQLEKFAPADVATLAQRLATGPHRPVIAAAGGVNASNAAAYAQAGAQVLVTSSPYMAKPRDVQVKIRREQQTN</sequence>
<evidence type="ECO:0000256" key="2">
    <source>
        <dbReference type="ARBA" id="ARBA00019205"/>
    </source>
</evidence>
<accession>Q13BW3</accession>
<dbReference type="InterPro" id="IPR037128">
    <property type="entry name" value="Quinolinate_PRibosylTase_N_sf"/>
</dbReference>
<dbReference type="PIRSF" id="PIRSF006250">
    <property type="entry name" value="NadC_ModD"/>
    <property type="match status" value="1"/>
</dbReference>
<keyword evidence="3 5" id="KW-0328">Glycosyltransferase</keyword>
<dbReference type="Proteomes" id="UP000001818">
    <property type="component" value="Chromosome"/>
</dbReference>
<dbReference type="SUPFAM" id="SSF51690">
    <property type="entry name" value="Nicotinate/Quinolinate PRTase C-terminal domain-like"/>
    <property type="match status" value="1"/>
</dbReference>
<evidence type="ECO:0000256" key="1">
    <source>
        <dbReference type="ARBA" id="ARBA00009400"/>
    </source>
</evidence>
<dbReference type="InterPro" id="IPR002638">
    <property type="entry name" value="Quinolinate_PRibosylTrfase_C"/>
</dbReference>
<evidence type="ECO:0000259" key="6">
    <source>
        <dbReference type="Pfam" id="PF01729"/>
    </source>
</evidence>
<keyword evidence="4 5" id="KW-0808">Transferase</keyword>
<gene>
    <name evidence="8" type="ordered locus">RPD_1188</name>
</gene>
<dbReference type="HOGENOM" id="CLU_039622_2_1_5"/>
<dbReference type="Pfam" id="PF01729">
    <property type="entry name" value="QRPTase_C"/>
    <property type="match status" value="1"/>
</dbReference>
<dbReference type="SUPFAM" id="SSF54675">
    <property type="entry name" value="Nicotinate/Quinolinate PRTase N-terminal domain-like"/>
    <property type="match status" value="1"/>
</dbReference>
<evidence type="ECO:0000313" key="8">
    <source>
        <dbReference type="EMBL" id="ABE38426.1"/>
    </source>
</evidence>
<dbReference type="Gene3D" id="3.90.1170.20">
    <property type="entry name" value="Quinolinate phosphoribosyl transferase, N-terminal domain"/>
    <property type="match status" value="1"/>
</dbReference>
<dbReference type="STRING" id="316057.RPD_1188"/>
<dbReference type="GO" id="GO:0009435">
    <property type="term" value="P:NAD+ biosynthetic process"/>
    <property type="evidence" value="ECO:0007669"/>
    <property type="project" value="InterPro"/>
</dbReference>
<dbReference type="GO" id="GO:0004514">
    <property type="term" value="F:nicotinate-nucleotide diphosphorylase (carboxylating) activity"/>
    <property type="evidence" value="ECO:0007669"/>
    <property type="project" value="InterPro"/>
</dbReference>
<dbReference type="InterPro" id="IPR036068">
    <property type="entry name" value="Nicotinate_pribotase-like_C"/>
</dbReference>
<evidence type="ECO:0000256" key="4">
    <source>
        <dbReference type="ARBA" id="ARBA00022679"/>
    </source>
</evidence>
<dbReference type="FunFam" id="3.20.20.70:FF:000030">
    <property type="entry name" value="Nicotinate-nucleotide pyrophosphorylase, carboxylating"/>
    <property type="match status" value="1"/>
</dbReference>
<feature type="domain" description="Quinolinate phosphoribosyl transferase C-terminal" evidence="6">
    <location>
        <begin position="114"/>
        <end position="282"/>
    </location>
</feature>
<dbReference type="GO" id="GO:0005737">
    <property type="term" value="C:cytoplasm"/>
    <property type="evidence" value="ECO:0007669"/>
    <property type="project" value="TreeGrafter"/>
</dbReference>
<dbReference type="Gene3D" id="3.20.20.70">
    <property type="entry name" value="Aldolase class I"/>
    <property type="match status" value="1"/>
</dbReference>
<reference evidence="8 9" key="1">
    <citation type="submission" date="2006-03" db="EMBL/GenBank/DDBJ databases">
        <title>Complete sequence of Rhodopseudomonas palustris BisB5.</title>
        <authorList>
            <consortium name="US DOE Joint Genome Institute"/>
            <person name="Copeland A."/>
            <person name="Lucas S."/>
            <person name="Lapidus A."/>
            <person name="Barry K."/>
            <person name="Detter J.C."/>
            <person name="Glavina del Rio T."/>
            <person name="Hammon N."/>
            <person name="Israni S."/>
            <person name="Dalin E."/>
            <person name="Tice H."/>
            <person name="Pitluck S."/>
            <person name="Chain P."/>
            <person name="Malfatti S."/>
            <person name="Shin M."/>
            <person name="Vergez L."/>
            <person name="Schmutz J."/>
            <person name="Larimer F."/>
            <person name="Land M."/>
            <person name="Hauser L."/>
            <person name="Pelletier D.A."/>
            <person name="Kyrpides N."/>
            <person name="Lykidis A."/>
            <person name="Oda Y."/>
            <person name="Harwood C.S."/>
            <person name="Richardson P."/>
        </authorList>
    </citation>
    <scope>NUCLEOTIDE SEQUENCE [LARGE SCALE GENOMIC DNA]</scope>
    <source>
        <strain evidence="8 9">BisB5</strain>
    </source>
</reference>
<evidence type="ECO:0000313" key="9">
    <source>
        <dbReference type="Proteomes" id="UP000001818"/>
    </source>
</evidence>
<dbReference type="eggNOG" id="COG0157">
    <property type="taxonomic scope" value="Bacteria"/>
</dbReference>
<dbReference type="PANTHER" id="PTHR32179:SF4">
    <property type="entry name" value="PYROPHOSPHORYLASE MODD-RELATED"/>
    <property type="match status" value="1"/>
</dbReference>
<organism evidence="8 9">
    <name type="scientific">Rhodopseudomonas palustris (strain BisB5)</name>
    <dbReference type="NCBI Taxonomy" id="316057"/>
    <lineage>
        <taxon>Bacteria</taxon>
        <taxon>Pseudomonadati</taxon>
        <taxon>Pseudomonadota</taxon>
        <taxon>Alphaproteobacteria</taxon>
        <taxon>Hyphomicrobiales</taxon>
        <taxon>Nitrobacteraceae</taxon>
        <taxon>Rhodopseudomonas</taxon>
    </lineage>
</organism>
<dbReference type="InterPro" id="IPR027277">
    <property type="entry name" value="NadC/ModD"/>
</dbReference>
<dbReference type="NCBIfam" id="TIGR01334">
    <property type="entry name" value="modD"/>
    <property type="match status" value="1"/>
</dbReference>
<name>Q13BW3_RHOPS</name>
<feature type="domain" description="Quinolinate phosphoribosyl transferase N-terminal" evidence="7">
    <location>
        <begin position="29"/>
        <end position="109"/>
    </location>
</feature>
<protein>
    <recommendedName>
        <fullName evidence="2">Putative pyrophosphorylase ModD</fullName>
    </recommendedName>
</protein>
<dbReference type="KEGG" id="rpd:RPD_1188"/>
<dbReference type="Pfam" id="PF02749">
    <property type="entry name" value="QRPTase_N"/>
    <property type="match status" value="1"/>
</dbReference>
<dbReference type="InterPro" id="IPR022412">
    <property type="entry name" value="Quinolinate_PRibosylTrfase_N"/>
</dbReference>
<dbReference type="CDD" id="cd01573">
    <property type="entry name" value="modD_like"/>
    <property type="match status" value="1"/>
</dbReference>
<evidence type="ECO:0000256" key="3">
    <source>
        <dbReference type="ARBA" id="ARBA00022676"/>
    </source>
</evidence>
<comment type="similarity">
    <text evidence="1 5">Belongs to the NadC/ModD family.</text>
</comment>
<dbReference type="PANTHER" id="PTHR32179">
    <property type="entry name" value="NICOTINATE-NUCLEOTIDE PYROPHOSPHORYLASE [CARBOXYLATING]"/>
    <property type="match status" value="1"/>
</dbReference>
<evidence type="ECO:0000256" key="5">
    <source>
        <dbReference type="PIRNR" id="PIRNR006250"/>
    </source>
</evidence>
<dbReference type="GO" id="GO:0034213">
    <property type="term" value="P:quinolinate catabolic process"/>
    <property type="evidence" value="ECO:0007669"/>
    <property type="project" value="TreeGrafter"/>
</dbReference>
<dbReference type="InterPro" id="IPR006242">
    <property type="entry name" value="ModD"/>
</dbReference>
<dbReference type="EMBL" id="CP000283">
    <property type="protein sequence ID" value="ABE38426.1"/>
    <property type="molecule type" value="Genomic_DNA"/>
</dbReference>
<proteinExistence type="inferred from homology"/>